<accession>A0A165G6F5</accession>
<evidence type="ECO:0000256" key="6">
    <source>
        <dbReference type="SAM" id="MobiDB-lite"/>
    </source>
</evidence>
<keyword evidence="5 7" id="KW-0472">Membrane</keyword>
<evidence type="ECO:0000256" key="5">
    <source>
        <dbReference type="ARBA" id="ARBA00023136"/>
    </source>
</evidence>
<evidence type="ECO:0000313" key="9">
    <source>
        <dbReference type="Proteomes" id="UP000076632"/>
    </source>
</evidence>
<evidence type="ECO:0000256" key="7">
    <source>
        <dbReference type="SAM" id="Phobius"/>
    </source>
</evidence>
<dbReference type="GO" id="GO:0070072">
    <property type="term" value="P:vacuolar proton-transporting V-type ATPase complex assembly"/>
    <property type="evidence" value="ECO:0007669"/>
    <property type="project" value="InterPro"/>
</dbReference>
<evidence type="ECO:0000256" key="3">
    <source>
        <dbReference type="ARBA" id="ARBA00022824"/>
    </source>
</evidence>
<protein>
    <recommendedName>
        <fullName evidence="10">Endoplasmic reticulum-based factor for assembly of V-ATPase-domain-containing protein</fullName>
    </recommendedName>
</protein>
<dbReference type="GO" id="GO:0005789">
    <property type="term" value="C:endoplasmic reticulum membrane"/>
    <property type="evidence" value="ECO:0007669"/>
    <property type="project" value="UniProtKB-SubCell"/>
</dbReference>
<dbReference type="InterPro" id="IPR021013">
    <property type="entry name" value="ATPase_Vma12"/>
</dbReference>
<evidence type="ECO:0000256" key="2">
    <source>
        <dbReference type="ARBA" id="ARBA00022692"/>
    </source>
</evidence>
<dbReference type="GeneID" id="28896309"/>
<name>A0A165G6F5_XYLHT</name>
<feature type="region of interest" description="Disordered" evidence="6">
    <location>
        <begin position="273"/>
        <end position="292"/>
    </location>
</feature>
<keyword evidence="2 7" id="KW-0812">Transmembrane</keyword>
<organism evidence="8 9">
    <name type="scientific">Xylona heveae (strain CBS 132557 / TC161)</name>
    <dbReference type="NCBI Taxonomy" id="1328760"/>
    <lineage>
        <taxon>Eukaryota</taxon>
        <taxon>Fungi</taxon>
        <taxon>Dikarya</taxon>
        <taxon>Ascomycota</taxon>
        <taxon>Pezizomycotina</taxon>
        <taxon>Xylonomycetes</taxon>
        <taxon>Xylonales</taxon>
        <taxon>Xylonaceae</taxon>
        <taxon>Xylona</taxon>
    </lineage>
</organism>
<evidence type="ECO:0000313" key="8">
    <source>
        <dbReference type="EMBL" id="KZF21793.1"/>
    </source>
</evidence>
<dbReference type="Proteomes" id="UP000076632">
    <property type="component" value="Unassembled WGS sequence"/>
</dbReference>
<feature type="transmembrane region" description="Helical" evidence="7">
    <location>
        <begin position="224"/>
        <end position="243"/>
    </location>
</feature>
<keyword evidence="4 7" id="KW-1133">Transmembrane helix</keyword>
<evidence type="ECO:0000256" key="4">
    <source>
        <dbReference type="ARBA" id="ARBA00022989"/>
    </source>
</evidence>
<keyword evidence="9" id="KW-1185">Reference proteome</keyword>
<comment type="subcellular location">
    <subcellularLocation>
        <location evidence="1">Endoplasmic reticulum membrane</location>
        <topology evidence="1">Multi-pass membrane protein</topology>
    </subcellularLocation>
</comment>
<reference evidence="8 9" key="1">
    <citation type="journal article" date="2016" name="Fungal Biol.">
        <title>The genome of Xylona heveae provides a window into fungal endophytism.</title>
        <authorList>
            <person name="Gazis R."/>
            <person name="Kuo A."/>
            <person name="Riley R."/>
            <person name="LaButti K."/>
            <person name="Lipzen A."/>
            <person name="Lin J."/>
            <person name="Amirebrahimi M."/>
            <person name="Hesse C.N."/>
            <person name="Spatafora J.W."/>
            <person name="Henrissat B."/>
            <person name="Hainaut M."/>
            <person name="Grigoriev I.V."/>
            <person name="Hibbett D.S."/>
        </authorList>
    </citation>
    <scope>NUCLEOTIDE SEQUENCE [LARGE SCALE GENOMIC DNA]</scope>
    <source>
        <strain evidence="8 9">TC161</strain>
    </source>
</reference>
<evidence type="ECO:0008006" key="10">
    <source>
        <dbReference type="Google" id="ProtNLM"/>
    </source>
</evidence>
<dbReference type="OMA" id="FSVYWAL"/>
<keyword evidence="3" id="KW-0256">Endoplasmic reticulum</keyword>
<feature type="transmembrane region" description="Helical" evidence="7">
    <location>
        <begin position="192"/>
        <end position="212"/>
    </location>
</feature>
<dbReference type="InParanoid" id="A0A165G6F5"/>
<feature type="region of interest" description="Disordered" evidence="6">
    <location>
        <begin position="48"/>
        <end position="70"/>
    </location>
</feature>
<sequence>MLASENSRARADMDHSFADDRMERASVMVLFTLTPAMVAAVKEYRALSPAPPDLSTTEAPLDDPQAGKPISHGQIIDIHRKLKEEGFTRKISDNGKPQAAYHLDDLLRGSAIYVPPPKPKQEPSSEYKELMARLRREEEARAYERMVNPPLPIETFSQRFPTSQGGTLFPPAVTATESEEDEITYEEVHRQVMLIINILVSIVACGIAIWLISSHWSTPQRLGLSMGGSGIVGVAEVVVYAGYLRKLKEAKKKEAKNKEKKEVMDSWVISAEKKRTKSKGARRADAPPSLMQLADGDKVRRRKIWAK</sequence>
<dbReference type="STRING" id="1328760.A0A165G6F5"/>
<dbReference type="EMBL" id="KV407460">
    <property type="protein sequence ID" value="KZF21793.1"/>
    <property type="molecule type" value="Genomic_DNA"/>
</dbReference>
<gene>
    <name evidence="8" type="ORF">L228DRAFT_239735</name>
</gene>
<evidence type="ECO:0000256" key="1">
    <source>
        <dbReference type="ARBA" id="ARBA00004477"/>
    </source>
</evidence>
<dbReference type="PANTHER" id="PTHR31394">
    <property type="entry name" value="TRANSMEMBRANE PROTEIN 199"/>
    <property type="match status" value="1"/>
</dbReference>
<dbReference type="Pfam" id="PF11712">
    <property type="entry name" value="Vma12"/>
    <property type="match status" value="1"/>
</dbReference>
<dbReference type="OrthoDB" id="19981at2759"/>
<dbReference type="PANTHER" id="PTHR31394:SF1">
    <property type="entry name" value="TRANSMEMBRANE PROTEIN 199"/>
    <property type="match status" value="1"/>
</dbReference>
<dbReference type="RefSeq" id="XP_018187348.1">
    <property type="nucleotide sequence ID" value="XM_018331172.1"/>
</dbReference>
<proteinExistence type="predicted"/>
<dbReference type="AlphaFoldDB" id="A0A165G6F5"/>